<dbReference type="Gene3D" id="1.10.4160.10">
    <property type="entry name" value="Hydantoin permease"/>
    <property type="match status" value="1"/>
</dbReference>
<reference evidence="7" key="1">
    <citation type="journal article" date="2021" name="Open Biol.">
        <title>Shared evolutionary footprints suggest mitochondrial oxidative damage underlies multiple complex I losses in fungi.</title>
        <authorList>
            <person name="Schikora-Tamarit M.A."/>
            <person name="Marcet-Houben M."/>
            <person name="Nosek J."/>
            <person name="Gabaldon T."/>
        </authorList>
    </citation>
    <scope>NUCLEOTIDE SEQUENCE</scope>
    <source>
        <strain evidence="7">CBS2887</strain>
    </source>
</reference>
<evidence type="ECO:0000313" key="7">
    <source>
        <dbReference type="EMBL" id="KAH3688623.1"/>
    </source>
</evidence>
<comment type="subcellular location">
    <subcellularLocation>
        <location evidence="1">Membrane</location>
        <topology evidence="1">Multi-pass membrane protein</topology>
    </subcellularLocation>
</comment>
<dbReference type="PANTHER" id="PTHR30618:SF15">
    <property type="entry name" value="NICOTINAMIDE RIBOSIDE TRANSPORTER 1-RELATED"/>
    <property type="match status" value="1"/>
</dbReference>
<evidence type="ECO:0000256" key="1">
    <source>
        <dbReference type="ARBA" id="ARBA00004141"/>
    </source>
</evidence>
<dbReference type="InterPro" id="IPR045225">
    <property type="entry name" value="Uracil/uridine/allantoin_perm"/>
</dbReference>
<name>A0A9P8TQW4_WICPI</name>
<accession>A0A9P8TQW4</accession>
<feature type="transmembrane region" description="Helical" evidence="6">
    <location>
        <begin position="215"/>
        <end position="236"/>
    </location>
</feature>
<feature type="transmembrane region" description="Helical" evidence="6">
    <location>
        <begin position="60"/>
        <end position="80"/>
    </location>
</feature>
<dbReference type="PANTHER" id="PTHR30618">
    <property type="entry name" value="NCS1 FAMILY PURINE/PYRIMIDINE TRANSPORTER"/>
    <property type="match status" value="1"/>
</dbReference>
<dbReference type="Pfam" id="PF02133">
    <property type="entry name" value="Transp_cyt_pur"/>
    <property type="match status" value="1"/>
</dbReference>
<dbReference type="AlphaFoldDB" id="A0A9P8TQW4"/>
<evidence type="ECO:0000256" key="4">
    <source>
        <dbReference type="ARBA" id="ARBA00022989"/>
    </source>
</evidence>
<comment type="caution">
    <text evidence="7">The sequence shown here is derived from an EMBL/GenBank/DDBJ whole genome shotgun (WGS) entry which is preliminary data.</text>
</comment>
<feature type="transmembrane region" description="Helical" evidence="6">
    <location>
        <begin position="415"/>
        <end position="440"/>
    </location>
</feature>
<keyword evidence="5 6" id="KW-0472">Membrane</keyword>
<feature type="transmembrane region" description="Helical" evidence="6">
    <location>
        <begin position="461"/>
        <end position="482"/>
    </location>
</feature>
<dbReference type="EMBL" id="JAEUBG010000255">
    <property type="protein sequence ID" value="KAH3688623.1"/>
    <property type="molecule type" value="Genomic_DNA"/>
</dbReference>
<dbReference type="Proteomes" id="UP000774326">
    <property type="component" value="Unassembled WGS sequence"/>
</dbReference>
<feature type="transmembrane region" description="Helical" evidence="6">
    <location>
        <begin position="390"/>
        <end position="409"/>
    </location>
</feature>
<proteinExistence type="inferred from homology"/>
<feature type="transmembrane region" description="Helical" evidence="6">
    <location>
        <begin position="154"/>
        <end position="172"/>
    </location>
</feature>
<dbReference type="OrthoDB" id="2018619at2759"/>
<sequence length="588" mass="66108">MASTSSVNDSPTTIPVHKFKSFLKRIEVKSPHHSTPTSSWSNYDVICLPPSRRTWGHLDFFAFWNVQAFSIATWQTATLITTLGITVWQAMLCVFVARLIIAAVALSHGWGGSVWHVGFPIYSRFTFGYRGSYICLIQRIVLCIIWYSTQSYTCGILLSVMLSALSPTFHNLKNTIPLHVHLTTKELIGWIIYHIVSLPFLFIPPEKFNIPFKFITFCAFLAIFGTSIGLLVHIGGLKNLAVLKYARNPRKSYKKLGWNLIFGVNTVINTFVVGLTNQPDFSRFARKPGVQIWGQSISIIVFSSVVPLMAIMATYANMQAFPISATSSNIWNPPYLIESWIDTDYSPRTRCAAFFSALGFFISTAGLNIIDNGVSGGIDLVAISPRYINIRRGTLIIMLISMAIQPWYILSEAPVFLNVLGSYGCFFGPMIGVFTSEYYLVRKQKLKLSELFNGSKDSIYWFWHGFNLRAIISWICGFIPGVTGIASLNSNATSVSKISVKLFHTPFVLGYLIAFFLNTILNYFFKPPGIGEIDEYDIFGTFTEKEALKMGVKPKEEMPDTSPTVEVFSIHEMPNSPEKNLDECTYWQ</sequence>
<evidence type="ECO:0000256" key="5">
    <source>
        <dbReference type="ARBA" id="ARBA00023136"/>
    </source>
</evidence>
<keyword evidence="8" id="KW-1185">Reference proteome</keyword>
<dbReference type="GO" id="GO:0015205">
    <property type="term" value="F:nucleobase transmembrane transporter activity"/>
    <property type="evidence" value="ECO:0007669"/>
    <property type="project" value="TreeGrafter"/>
</dbReference>
<evidence type="ECO:0000256" key="3">
    <source>
        <dbReference type="ARBA" id="ARBA00022692"/>
    </source>
</evidence>
<evidence type="ECO:0000313" key="8">
    <source>
        <dbReference type="Proteomes" id="UP000774326"/>
    </source>
</evidence>
<feature type="transmembrane region" description="Helical" evidence="6">
    <location>
        <begin position="87"/>
        <end position="107"/>
    </location>
</feature>
<gene>
    <name evidence="7" type="ORF">WICPIJ_000397</name>
</gene>
<evidence type="ECO:0000256" key="2">
    <source>
        <dbReference type="ARBA" id="ARBA00008974"/>
    </source>
</evidence>
<evidence type="ECO:0008006" key="9">
    <source>
        <dbReference type="Google" id="ProtNLM"/>
    </source>
</evidence>
<protein>
    <recommendedName>
        <fullName evidence="9">Allantoin permease</fullName>
    </recommendedName>
</protein>
<keyword evidence="4 6" id="KW-1133">Transmembrane helix</keyword>
<reference evidence="7" key="2">
    <citation type="submission" date="2021-01" db="EMBL/GenBank/DDBJ databases">
        <authorList>
            <person name="Schikora-Tamarit M.A."/>
        </authorList>
    </citation>
    <scope>NUCLEOTIDE SEQUENCE</scope>
    <source>
        <strain evidence="7">CBS2887</strain>
    </source>
</reference>
<evidence type="ECO:0000256" key="6">
    <source>
        <dbReference type="SAM" id="Phobius"/>
    </source>
</evidence>
<keyword evidence="3 6" id="KW-0812">Transmembrane</keyword>
<feature type="transmembrane region" description="Helical" evidence="6">
    <location>
        <begin position="256"/>
        <end position="276"/>
    </location>
</feature>
<dbReference type="InterPro" id="IPR001248">
    <property type="entry name" value="Pur-cyt_permease"/>
</dbReference>
<feature type="transmembrane region" description="Helical" evidence="6">
    <location>
        <begin position="297"/>
        <end position="316"/>
    </location>
</feature>
<comment type="similarity">
    <text evidence="2">Belongs to the purine-cytosine permease (2.A.39) family.</text>
</comment>
<feature type="transmembrane region" description="Helical" evidence="6">
    <location>
        <begin position="502"/>
        <end position="525"/>
    </location>
</feature>
<organism evidence="7 8">
    <name type="scientific">Wickerhamomyces pijperi</name>
    <name type="common">Yeast</name>
    <name type="synonym">Pichia pijperi</name>
    <dbReference type="NCBI Taxonomy" id="599730"/>
    <lineage>
        <taxon>Eukaryota</taxon>
        <taxon>Fungi</taxon>
        <taxon>Dikarya</taxon>
        <taxon>Ascomycota</taxon>
        <taxon>Saccharomycotina</taxon>
        <taxon>Saccharomycetes</taxon>
        <taxon>Phaffomycetales</taxon>
        <taxon>Wickerhamomycetaceae</taxon>
        <taxon>Wickerhamomyces</taxon>
    </lineage>
</organism>
<dbReference type="GO" id="GO:0005886">
    <property type="term" value="C:plasma membrane"/>
    <property type="evidence" value="ECO:0007669"/>
    <property type="project" value="TreeGrafter"/>
</dbReference>
<feature type="transmembrane region" description="Helical" evidence="6">
    <location>
        <begin position="187"/>
        <end position="203"/>
    </location>
</feature>